<protein>
    <recommendedName>
        <fullName evidence="3">F-box domain-containing protein</fullName>
    </recommendedName>
</protein>
<dbReference type="SMART" id="SM00612">
    <property type="entry name" value="Kelch"/>
    <property type="match status" value="2"/>
</dbReference>
<feature type="non-terminal residue" evidence="4">
    <location>
        <position position="1"/>
    </location>
</feature>
<dbReference type="InterPro" id="IPR036047">
    <property type="entry name" value="F-box-like_dom_sf"/>
</dbReference>
<comment type="caution">
    <text evidence="4">The sequence shown here is derived from an EMBL/GenBank/DDBJ whole genome shotgun (WGS) entry which is preliminary data.</text>
</comment>
<keyword evidence="5" id="KW-1185">Reference proteome</keyword>
<keyword evidence="2" id="KW-0677">Repeat</keyword>
<sequence length="985" mass="110397">WNILSLCLILMIAILLVLDFVQHLTYLKKNCRTFANSKRWMLRLAKSPSLAFPLMMEAVVSGKKRMVNLDLSSRLLSEPLIPGLSDDVAKLCLALVPRASLPSMGRVCKRWRYVVQSKEFITVRRLAGMPEEWLYVLTMDAGGKESHWEVIDCLGHKLSSLPPMPGPVKTGFKVVVVDGKLLVIAGCAMISGSHVASSDVYQFDTCLNSWSRLADLKEARYDFACAEVNGLVYVVGGHGGDGESLSSAEVYDPETGVWTFIQSLRRPRWGCFASGFNGKLYVMGGRSNFTIGNSKLVDVYNPQCGSWCGSKNGVTMVTAHVEVGKKLFCIEWKNQRKMSVFNAEDDTWEVVALPLSGSSRAGFQFGKLSGKLLLFSSQEETGHSTLLYDPEAAPGRQWKTSEIKLSGSCSTRICDTENCYLPSARGLGTVGWLEHESVLPYTIHHQASVGKMFNTPETTLTELAKVSNNLRKQLLKGYRLANRTSSSVTRVCDPCGDNKMVEHWPGPPVGSVWHFLDRPVQAESDPFVLGEGLTQAVPKEGRAMREAGFTEQRSPPSLGSGRITDQSHSDPHGLILEHIFLSSPDSITIFALSLSLIVDMNKPFMIMSLPEDIIINILARVPRCDYPTVSLVSKHFRSLVASSDIYAIRSLLGCTEHFLYVVLYNRDHKDYRLYTLCRKANGKHSRLALIPWLPAVPRRGSFVAVGSKIYVFGVINDNYDNMTSTAYSIDCRYHTVQPLPSMPHVFRFETIAEIIDDKIYVIGCNYVKKIPVVVVVFNTKTRMWEPGMTTLDKPVRSVIGRYGCVVMANKIYGKNFVYDPNETKWETPDKTLSSNKWNHACFIDDVMYYYDLFENKLIAYDSKKRCWKAVEGLEELLAVITVQKLFKTLKYEISTERRQGGQILGKVEWFDRDLIAGNFEIIKPLDVLEGGGRVEKLLAETREIIGVGREICCAEVSMERRQGGQIFGKAEWFDRDLIAGNFEII</sequence>
<dbReference type="SUPFAM" id="SSF81383">
    <property type="entry name" value="F-box domain"/>
    <property type="match status" value="2"/>
</dbReference>
<evidence type="ECO:0000259" key="3">
    <source>
        <dbReference type="PROSITE" id="PS50181"/>
    </source>
</evidence>
<feature type="domain" description="F-box" evidence="3">
    <location>
        <begin position="603"/>
        <end position="649"/>
    </location>
</feature>
<dbReference type="EMBL" id="JAGKQM010000012">
    <property type="protein sequence ID" value="KAH0897221.1"/>
    <property type="molecule type" value="Genomic_DNA"/>
</dbReference>
<dbReference type="Pfam" id="PF01344">
    <property type="entry name" value="Kelch_1"/>
    <property type="match status" value="3"/>
</dbReference>
<dbReference type="Proteomes" id="UP000824890">
    <property type="component" value="Unassembled WGS sequence"/>
</dbReference>
<dbReference type="CDD" id="cd22152">
    <property type="entry name" value="F-box_AtAFR-like"/>
    <property type="match status" value="2"/>
</dbReference>
<dbReference type="Pfam" id="PF00646">
    <property type="entry name" value="F-box"/>
    <property type="match status" value="2"/>
</dbReference>
<dbReference type="Pfam" id="PF25210">
    <property type="entry name" value="Kelch_FKB95"/>
    <property type="match status" value="1"/>
</dbReference>
<accession>A0ABQ8AXG6</accession>
<dbReference type="InterPro" id="IPR001810">
    <property type="entry name" value="F-box_dom"/>
</dbReference>
<dbReference type="PANTHER" id="PTHR46344">
    <property type="entry name" value="OS02G0202900 PROTEIN"/>
    <property type="match status" value="1"/>
</dbReference>
<name>A0ABQ8AXG6_BRANA</name>
<evidence type="ECO:0000256" key="2">
    <source>
        <dbReference type="ARBA" id="ARBA00022737"/>
    </source>
</evidence>
<organism evidence="4 5">
    <name type="scientific">Brassica napus</name>
    <name type="common">Rape</name>
    <dbReference type="NCBI Taxonomy" id="3708"/>
    <lineage>
        <taxon>Eukaryota</taxon>
        <taxon>Viridiplantae</taxon>
        <taxon>Streptophyta</taxon>
        <taxon>Embryophyta</taxon>
        <taxon>Tracheophyta</taxon>
        <taxon>Spermatophyta</taxon>
        <taxon>Magnoliopsida</taxon>
        <taxon>eudicotyledons</taxon>
        <taxon>Gunneridae</taxon>
        <taxon>Pentapetalae</taxon>
        <taxon>rosids</taxon>
        <taxon>malvids</taxon>
        <taxon>Brassicales</taxon>
        <taxon>Brassicaceae</taxon>
        <taxon>Brassiceae</taxon>
        <taxon>Brassica</taxon>
    </lineage>
</organism>
<evidence type="ECO:0000313" key="4">
    <source>
        <dbReference type="EMBL" id="KAH0897221.1"/>
    </source>
</evidence>
<dbReference type="Gene3D" id="2.120.10.80">
    <property type="entry name" value="Kelch-type beta propeller"/>
    <property type="match status" value="2"/>
</dbReference>
<dbReference type="InterPro" id="IPR006652">
    <property type="entry name" value="Kelch_1"/>
</dbReference>
<keyword evidence="1" id="KW-0880">Kelch repeat</keyword>
<evidence type="ECO:0000313" key="5">
    <source>
        <dbReference type="Proteomes" id="UP000824890"/>
    </source>
</evidence>
<dbReference type="InterPro" id="IPR015915">
    <property type="entry name" value="Kelch-typ_b-propeller"/>
</dbReference>
<evidence type="ECO:0000256" key="1">
    <source>
        <dbReference type="ARBA" id="ARBA00022441"/>
    </source>
</evidence>
<reference evidence="4 5" key="1">
    <citation type="submission" date="2021-05" db="EMBL/GenBank/DDBJ databases">
        <title>Genome Assembly of Synthetic Allotetraploid Brassica napus Reveals Homoeologous Exchanges between Subgenomes.</title>
        <authorList>
            <person name="Davis J.T."/>
        </authorList>
    </citation>
    <scope>NUCLEOTIDE SEQUENCE [LARGE SCALE GENOMIC DNA]</scope>
    <source>
        <strain evidence="5">cv. Da-Ae</strain>
        <tissue evidence="4">Seedling</tissue>
    </source>
</reference>
<dbReference type="InterPro" id="IPR057499">
    <property type="entry name" value="Kelch_FKB95"/>
</dbReference>
<dbReference type="PROSITE" id="PS50181">
    <property type="entry name" value="FBOX"/>
    <property type="match status" value="1"/>
</dbReference>
<gene>
    <name evidence="4" type="ORF">HID58_046789</name>
</gene>
<proteinExistence type="predicted"/>
<dbReference type="SUPFAM" id="SSF117281">
    <property type="entry name" value="Kelch motif"/>
    <property type="match status" value="2"/>
</dbReference>
<dbReference type="PANTHER" id="PTHR46344:SF1">
    <property type="entry name" value="OS02G0504900 PROTEIN"/>
    <property type="match status" value="1"/>
</dbReference>
<dbReference type="SMART" id="SM00256">
    <property type="entry name" value="FBOX"/>
    <property type="match status" value="2"/>
</dbReference>